<dbReference type="Ensembl" id="ENSPMRT00000031174.1">
    <property type="protein sequence ID" value="ENSPMRP00000029395.1"/>
    <property type="gene ID" value="ENSPMRG00000019003.1"/>
</dbReference>
<organism evidence="1 2">
    <name type="scientific">Podarcis muralis</name>
    <name type="common">Wall lizard</name>
    <name type="synonym">Lacerta muralis</name>
    <dbReference type="NCBI Taxonomy" id="64176"/>
    <lineage>
        <taxon>Eukaryota</taxon>
        <taxon>Metazoa</taxon>
        <taxon>Chordata</taxon>
        <taxon>Craniata</taxon>
        <taxon>Vertebrata</taxon>
        <taxon>Euteleostomi</taxon>
        <taxon>Lepidosauria</taxon>
        <taxon>Squamata</taxon>
        <taxon>Bifurcata</taxon>
        <taxon>Unidentata</taxon>
        <taxon>Episquamata</taxon>
        <taxon>Laterata</taxon>
        <taxon>Lacertibaenia</taxon>
        <taxon>Lacertidae</taxon>
        <taxon>Podarcis</taxon>
    </lineage>
</organism>
<sequence length="141" mass="17332">MNSYTYTPPLSRHKSRTPISPCPFKYNSLYNFMIRMSIQLKICPNRSPSSYRTNNFLRSYSRHYLTLYYYINRRLYNTYPYYYTRTYMIIFTHMTLSHNMICFNPSRNKPSTIRLDRRRIRTCFRVQCRICSRPLRTFFSG</sequence>
<evidence type="ECO:0000313" key="2">
    <source>
        <dbReference type="Proteomes" id="UP000472272"/>
    </source>
</evidence>
<dbReference type="Proteomes" id="UP000472272">
    <property type="component" value="Unplaced"/>
</dbReference>
<accession>A0A670JVV2</accession>
<evidence type="ECO:0000313" key="1">
    <source>
        <dbReference type="Ensembl" id="ENSPMRP00000029388.1"/>
    </source>
</evidence>
<reference evidence="1" key="1">
    <citation type="submission" date="2025-05" db="UniProtKB">
        <authorList>
            <consortium name="Ensembl"/>
        </authorList>
    </citation>
    <scope>IDENTIFICATION</scope>
</reference>
<protein>
    <submittedName>
        <fullName evidence="1">Uncharacterized protein</fullName>
    </submittedName>
</protein>
<dbReference type="OMA" id="NKWILYP"/>
<dbReference type="Ensembl" id="ENSPMRT00000031167.1">
    <property type="protein sequence ID" value="ENSPMRP00000029388.1"/>
    <property type="gene ID" value="ENSPMRG00000018997.1"/>
</dbReference>
<keyword evidence="2" id="KW-1185">Reference proteome</keyword>
<proteinExistence type="predicted"/>
<dbReference type="GeneTree" id="ENSGT00910000148601"/>
<dbReference type="AlphaFoldDB" id="A0A670JVV2"/>
<dbReference type="Ensembl" id="ENSPMRT00000031156.1">
    <property type="protein sequence ID" value="ENSPMRP00000029377.1"/>
    <property type="gene ID" value="ENSPMRG00000018991.1"/>
</dbReference>
<name>A0A670JVV2_PODMU</name>